<evidence type="ECO:0008006" key="3">
    <source>
        <dbReference type="Google" id="ProtNLM"/>
    </source>
</evidence>
<organism evidence="1 2">
    <name type="scientific">Sphingomonas abaci</name>
    <dbReference type="NCBI Taxonomy" id="237611"/>
    <lineage>
        <taxon>Bacteria</taxon>
        <taxon>Pseudomonadati</taxon>
        <taxon>Pseudomonadota</taxon>
        <taxon>Alphaproteobacteria</taxon>
        <taxon>Sphingomonadales</taxon>
        <taxon>Sphingomonadaceae</taxon>
        <taxon>Sphingomonas</taxon>
    </lineage>
</organism>
<keyword evidence="2" id="KW-1185">Reference proteome</keyword>
<dbReference type="AlphaFoldDB" id="A0A7W7AHE3"/>
<evidence type="ECO:0000313" key="2">
    <source>
        <dbReference type="Proteomes" id="UP000574769"/>
    </source>
</evidence>
<proteinExistence type="predicted"/>
<name>A0A7W7AHE3_9SPHN</name>
<reference evidence="1 2" key="1">
    <citation type="submission" date="2020-08" db="EMBL/GenBank/DDBJ databases">
        <title>Genomic Encyclopedia of Type Strains, Phase IV (KMG-IV): sequencing the most valuable type-strain genomes for metagenomic binning, comparative biology and taxonomic classification.</title>
        <authorList>
            <person name="Goeker M."/>
        </authorList>
    </citation>
    <scope>NUCLEOTIDE SEQUENCE [LARGE SCALE GENOMIC DNA]</scope>
    <source>
        <strain evidence="1 2">DSM 15867</strain>
    </source>
</reference>
<gene>
    <name evidence="1" type="ORF">GGQ96_001021</name>
</gene>
<protein>
    <recommendedName>
        <fullName evidence="3">DUF2163 domain-containing protein</fullName>
    </recommendedName>
</protein>
<accession>A0A7W7AHE3</accession>
<evidence type="ECO:0000313" key="1">
    <source>
        <dbReference type="EMBL" id="MBB4616901.1"/>
    </source>
</evidence>
<dbReference type="RefSeq" id="WP_184112292.1">
    <property type="nucleotide sequence ID" value="NZ_JACHNY010000002.1"/>
</dbReference>
<comment type="caution">
    <text evidence="1">The sequence shown here is derived from an EMBL/GenBank/DDBJ whole genome shotgun (WGS) entry which is preliminary data.</text>
</comment>
<dbReference type="Proteomes" id="UP000574769">
    <property type="component" value="Unassembled WGS sequence"/>
</dbReference>
<sequence length="177" mass="19287">MNRNLLLRIDCPDTARIWSGPGPLYLPADGIETTDGALYLGGGELLENFGEIEQLINGTASRLDITVSGVTAATVKLMGETAGVKGARVDIGVVEFDDQWQIQAVTWTAQYRIDKLTATRTDKRTIGLSMGSDDTGRSSTLNAYWTQADQQRRSPDDRFFDQVSGLNAGKSRLFGPK</sequence>
<dbReference type="EMBL" id="JACHNY010000002">
    <property type="protein sequence ID" value="MBB4616901.1"/>
    <property type="molecule type" value="Genomic_DNA"/>
</dbReference>